<keyword evidence="2" id="KW-0547">Nucleotide-binding</keyword>
<dbReference type="InterPro" id="IPR027417">
    <property type="entry name" value="P-loop_NTPase"/>
</dbReference>
<keyword evidence="3" id="KW-0378">Hydrolase</keyword>
<dbReference type="PANTHER" id="PTHR45685">
    <property type="entry name" value="HELICASE SRCAP-RELATED"/>
    <property type="match status" value="1"/>
</dbReference>
<dbReference type="Pfam" id="PF00271">
    <property type="entry name" value="Helicase_C"/>
    <property type="match status" value="1"/>
</dbReference>
<dbReference type="SMART" id="SM00490">
    <property type="entry name" value="HELICc"/>
    <property type="match status" value="1"/>
</dbReference>
<evidence type="ECO:0000313" key="10">
    <source>
        <dbReference type="Proteomes" id="UP001642483"/>
    </source>
</evidence>
<dbReference type="PANTHER" id="PTHR45685:SF1">
    <property type="entry name" value="HELICASE SRCAP"/>
    <property type="match status" value="1"/>
</dbReference>
<evidence type="ECO:0000256" key="3">
    <source>
        <dbReference type="ARBA" id="ARBA00022801"/>
    </source>
</evidence>
<evidence type="ECO:0000256" key="7">
    <source>
        <dbReference type="SAM" id="MobiDB-lite"/>
    </source>
</evidence>
<keyword evidence="4" id="KW-0347">Helicase</keyword>
<protein>
    <recommendedName>
        <fullName evidence="8">Helicase C-terminal domain-containing protein</fullName>
    </recommendedName>
</protein>
<dbReference type="InterPro" id="IPR001650">
    <property type="entry name" value="Helicase_C-like"/>
</dbReference>
<gene>
    <name evidence="9" type="ORF">CVLEPA_LOCUS10783</name>
</gene>
<reference evidence="9 10" key="1">
    <citation type="submission" date="2024-02" db="EMBL/GenBank/DDBJ databases">
        <authorList>
            <person name="Daric V."/>
            <person name="Darras S."/>
        </authorList>
    </citation>
    <scope>NUCLEOTIDE SEQUENCE [LARGE SCALE GENOMIC DNA]</scope>
</reference>
<evidence type="ECO:0000256" key="5">
    <source>
        <dbReference type="ARBA" id="ARBA00022840"/>
    </source>
</evidence>
<dbReference type="Gene3D" id="3.40.50.300">
    <property type="entry name" value="P-loop containing nucleotide triphosphate hydrolases"/>
    <property type="match status" value="1"/>
</dbReference>
<comment type="subcellular location">
    <subcellularLocation>
        <location evidence="1">Nucleus</location>
    </subcellularLocation>
</comment>
<comment type="caution">
    <text evidence="9">The sequence shown here is derived from an EMBL/GenBank/DDBJ whole genome shotgun (WGS) entry which is preliminary data.</text>
</comment>
<feature type="region of interest" description="Disordered" evidence="7">
    <location>
        <begin position="13"/>
        <end position="34"/>
    </location>
</feature>
<sequence>MFSGGVVQIVTSSVNSRSSTPIPPAQDSIAESETEVTAVTRKGLNKKKLPAETYTRMLARKRVEKKESILSRLSRINDRRCEAEATYLPSNTISFLQSITTMFPTTSEKLMYPAVFENAVKSPLQRLKHLIFVLDRFIFVIPKVATSSVECEVAHPTPWRYYSLSSSLHHLRTWLSHELSPLHRITRKTRVQFPETRLIEYDCGKLQVLNVLLRRFWEEKHRILIFTQMTKVLDILEAFLSYHGYRYLRLDGSTHIEQRMARMERFNNDPRIFCFILSTRSGGIGVNLTGADTVVFYDSDWNPTMDAQAQDRCHRIGQTRDVHIYRLISEKTVEENILKKANQKRLLGDLAIEGGGFTTAFFQQQAIKDLFDDPSGLEELTEQPRQLTARQKALEAAKAENNEEVASEKQDLEKALLESEEKEDVVAAEMLKQEQDAVMEEFVDAEDKAGEEAGENQKLRVPKGSKVEEELKGIYQELSPVERYALHYLEESAEATNDLELQEAEAQVEQSKKDWELAHLVALKEEEERRLEEADEIFYTREGNQVNLFSSSSESSLSDEEVVKRKSKSKQPRKKPAAQKKKIVKAPSRGRGRRQSGVNRMEMKQKRTIILDAVSSSDSVCVDESYNREGDPLWREYEQETAGYLVQSDDSSDDNRWDFSSEEHIYDNELNSYEYRESPLWRVAEETEKSIHNSNFVNESSNVDYGPCEITSFSKSGRPRKRNKRLCEDEFEVFSPGSGFSDSTIPFSAPKPKEAVYNVVVETDKSKLSKQAVKPKKNPIISLKSLGIKANMTTNLPSTKPVPSRMTSNQRSTVILPFSFVQANAPVRSLTPMQARFANPVSTISPIRFTANVVQAQRHNNQTIVIQQTSLPQISQMKIVSTSSQSVIANSNSSHTVNSVTTYQNKAKNSVQPKPRENLFDLDFMIDTKPVSANASLFDSLQEELNNEVSGEDDLITLNLEPVSPSHEDFLEPSNEEERNVFESFASLLQS</sequence>
<evidence type="ECO:0000313" key="9">
    <source>
        <dbReference type="EMBL" id="CAK8680538.1"/>
    </source>
</evidence>
<organism evidence="9 10">
    <name type="scientific">Clavelina lepadiformis</name>
    <name type="common">Light-bulb sea squirt</name>
    <name type="synonym">Ascidia lepadiformis</name>
    <dbReference type="NCBI Taxonomy" id="159417"/>
    <lineage>
        <taxon>Eukaryota</taxon>
        <taxon>Metazoa</taxon>
        <taxon>Chordata</taxon>
        <taxon>Tunicata</taxon>
        <taxon>Ascidiacea</taxon>
        <taxon>Aplousobranchia</taxon>
        <taxon>Clavelinidae</taxon>
        <taxon>Clavelina</taxon>
    </lineage>
</organism>
<evidence type="ECO:0000256" key="1">
    <source>
        <dbReference type="ARBA" id="ARBA00004123"/>
    </source>
</evidence>
<name>A0ABP0FRE2_CLALP</name>
<evidence type="ECO:0000256" key="6">
    <source>
        <dbReference type="SAM" id="Coils"/>
    </source>
</evidence>
<dbReference type="EMBL" id="CAWYQH010000068">
    <property type="protein sequence ID" value="CAK8680538.1"/>
    <property type="molecule type" value="Genomic_DNA"/>
</dbReference>
<keyword evidence="5" id="KW-0067">ATP-binding</keyword>
<dbReference type="PROSITE" id="PS51194">
    <property type="entry name" value="HELICASE_CTER"/>
    <property type="match status" value="1"/>
</dbReference>
<keyword evidence="6" id="KW-0175">Coiled coil</keyword>
<feature type="domain" description="Helicase C-terminal" evidence="8">
    <location>
        <begin position="208"/>
        <end position="358"/>
    </location>
</feature>
<dbReference type="SUPFAM" id="SSF52540">
    <property type="entry name" value="P-loop containing nucleoside triphosphate hydrolases"/>
    <property type="match status" value="1"/>
</dbReference>
<feature type="coiled-coil region" evidence="6">
    <location>
        <begin position="398"/>
        <end position="448"/>
    </location>
</feature>
<evidence type="ECO:0000256" key="2">
    <source>
        <dbReference type="ARBA" id="ARBA00022741"/>
    </source>
</evidence>
<dbReference type="InterPro" id="IPR050520">
    <property type="entry name" value="INO80/SWR1_helicase"/>
</dbReference>
<feature type="compositionally biased region" description="Basic residues" evidence="7">
    <location>
        <begin position="565"/>
        <end position="594"/>
    </location>
</feature>
<accession>A0ABP0FRE2</accession>
<keyword evidence="10" id="KW-1185">Reference proteome</keyword>
<feature type="region of interest" description="Disordered" evidence="7">
    <location>
        <begin position="549"/>
        <end position="603"/>
    </location>
</feature>
<dbReference type="Proteomes" id="UP001642483">
    <property type="component" value="Unassembled WGS sequence"/>
</dbReference>
<evidence type="ECO:0000259" key="8">
    <source>
        <dbReference type="PROSITE" id="PS51194"/>
    </source>
</evidence>
<evidence type="ECO:0000256" key="4">
    <source>
        <dbReference type="ARBA" id="ARBA00022806"/>
    </source>
</evidence>
<dbReference type="CDD" id="cd18793">
    <property type="entry name" value="SF2_C_SNF"/>
    <property type="match status" value="1"/>
</dbReference>
<proteinExistence type="predicted"/>
<dbReference type="InterPro" id="IPR049730">
    <property type="entry name" value="SNF2/RAD54-like_C"/>
</dbReference>